<evidence type="ECO:0000256" key="1">
    <source>
        <dbReference type="ARBA" id="ARBA00022737"/>
    </source>
</evidence>
<organism evidence="3 4">
    <name type="scientific">Tepidibacter formicigenes DSM 15518</name>
    <dbReference type="NCBI Taxonomy" id="1123349"/>
    <lineage>
        <taxon>Bacteria</taxon>
        <taxon>Bacillati</taxon>
        <taxon>Bacillota</taxon>
        <taxon>Clostridia</taxon>
        <taxon>Peptostreptococcales</taxon>
        <taxon>Peptostreptococcaceae</taxon>
        <taxon>Tepidibacter</taxon>
    </lineage>
</organism>
<sequence length="92" mass="10524">MKLKILTVIISTFLLLQLTPIFALSESNFIDVKSNDWFYNDVMEARQEGIITGVGDNKYAPNKEITYGEYLTVLTRVIGGKVENEVRCRIHQ</sequence>
<evidence type="ECO:0000313" key="4">
    <source>
        <dbReference type="Proteomes" id="UP000242497"/>
    </source>
</evidence>
<dbReference type="EMBL" id="FRAE01000131">
    <property type="protein sequence ID" value="SHK66277.1"/>
    <property type="molecule type" value="Genomic_DNA"/>
</dbReference>
<dbReference type="PROSITE" id="PS51272">
    <property type="entry name" value="SLH"/>
    <property type="match status" value="1"/>
</dbReference>
<gene>
    <name evidence="3" type="ORF">SAMN02744037_02765</name>
</gene>
<name>A0A1M6UAR3_9FIRM</name>
<protein>
    <submittedName>
        <fullName evidence="3">S-layer homology domain-containing protein</fullName>
    </submittedName>
</protein>
<dbReference type="AlphaFoldDB" id="A0A1M6UAR3"/>
<dbReference type="RefSeq" id="WP_072891032.1">
    <property type="nucleotide sequence ID" value="NZ_FRAE01000131.1"/>
</dbReference>
<reference evidence="4" key="1">
    <citation type="submission" date="2016-11" db="EMBL/GenBank/DDBJ databases">
        <authorList>
            <person name="Varghese N."/>
            <person name="Submissions S."/>
        </authorList>
    </citation>
    <scope>NUCLEOTIDE SEQUENCE [LARGE SCALE GENOMIC DNA]</scope>
    <source>
        <strain evidence="4">DSM 15518</strain>
    </source>
</reference>
<dbReference type="Pfam" id="PF00395">
    <property type="entry name" value="SLH"/>
    <property type="match status" value="1"/>
</dbReference>
<proteinExistence type="predicted"/>
<keyword evidence="4" id="KW-1185">Reference proteome</keyword>
<dbReference type="STRING" id="1123349.SAMN02744037_02765"/>
<feature type="domain" description="SLH" evidence="2">
    <location>
        <begin position="25"/>
        <end position="88"/>
    </location>
</feature>
<keyword evidence="1" id="KW-0677">Repeat</keyword>
<dbReference type="OrthoDB" id="1738107at2"/>
<evidence type="ECO:0000313" key="3">
    <source>
        <dbReference type="EMBL" id="SHK66277.1"/>
    </source>
</evidence>
<dbReference type="InterPro" id="IPR001119">
    <property type="entry name" value="SLH_dom"/>
</dbReference>
<dbReference type="Proteomes" id="UP000242497">
    <property type="component" value="Unassembled WGS sequence"/>
</dbReference>
<evidence type="ECO:0000259" key="2">
    <source>
        <dbReference type="PROSITE" id="PS51272"/>
    </source>
</evidence>
<accession>A0A1M6UAR3</accession>